<name>A0A841J0N8_9SPHN</name>
<dbReference type="AlphaFoldDB" id="A0A841J0N8"/>
<accession>A0A841J0N8</accession>
<comment type="caution">
    <text evidence="2">The sequence shown here is derived from an EMBL/GenBank/DDBJ whole genome shotgun (WGS) entry which is preliminary data.</text>
</comment>
<reference evidence="2 3" key="1">
    <citation type="submission" date="2020-08" db="EMBL/GenBank/DDBJ databases">
        <title>Genomic Encyclopedia of Type Strains, Phase IV (KMG-IV): sequencing the most valuable type-strain genomes for metagenomic binning, comparative biology and taxonomic classification.</title>
        <authorList>
            <person name="Goeker M."/>
        </authorList>
    </citation>
    <scope>NUCLEOTIDE SEQUENCE [LARGE SCALE GENOMIC DNA]</scope>
    <source>
        <strain evidence="2 3">DSM 102255</strain>
    </source>
</reference>
<keyword evidence="1" id="KW-1133">Transmembrane helix</keyword>
<dbReference type="GO" id="GO:0016020">
    <property type="term" value="C:membrane"/>
    <property type="evidence" value="ECO:0007669"/>
    <property type="project" value="InterPro"/>
</dbReference>
<evidence type="ECO:0000313" key="2">
    <source>
        <dbReference type="EMBL" id="MBB6123912.1"/>
    </source>
</evidence>
<feature type="transmembrane region" description="Helical" evidence="1">
    <location>
        <begin position="67"/>
        <end position="88"/>
    </location>
</feature>
<evidence type="ECO:0000313" key="3">
    <source>
        <dbReference type="Proteomes" id="UP000552700"/>
    </source>
</evidence>
<dbReference type="RefSeq" id="WP_184079430.1">
    <property type="nucleotide sequence ID" value="NZ_JACIJP010000002.1"/>
</dbReference>
<feature type="transmembrane region" description="Helical" evidence="1">
    <location>
        <begin position="15"/>
        <end position="35"/>
    </location>
</feature>
<sequence>MAYALYQIITILLNVLWWIIIVQAIMSWLIAFNVINMHNDFVRSIMIALDRLTAPIYRPIRRILPDLGALDLSPMVVLLAIVIIRQAILPPLFGAML</sequence>
<proteinExistence type="predicted"/>
<keyword evidence="1" id="KW-0812">Transmembrane</keyword>
<evidence type="ECO:0000256" key="1">
    <source>
        <dbReference type="SAM" id="Phobius"/>
    </source>
</evidence>
<keyword evidence="3" id="KW-1185">Reference proteome</keyword>
<dbReference type="EMBL" id="JACIJP010000002">
    <property type="protein sequence ID" value="MBB6123912.1"/>
    <property type="molecule type" value="Genomic_DNA"/>
</dbReference>
<keyword evidence="1" id="KW-0472">Membrane</keyword>
<gene>
    <name evidence="2" type="ORF">FHS92_001641</name>
</gene>
<dbReference type="Proteomes" id="UP000552700">
    <property type="component" value="Unassembled WGS sequence"/>
</dbReference>
<dbReference type="InterPro" id="IPR003425">
    <property type="entry name" value="CCB3/YggT"/>
</dbReference>
<organism evidence="2 3">
    <name type="scientific">Sphingobium subterraneum</name>
    <dbReference type="NCBI Taxonomy" id="627688"/>
    <lineage>
        <taxon>Bacteria</taxon>
        <taxon>Pseudomonadati</taxon>
        <taxon>Pseudomonadota</taxon>
        <taxon>Alphaproteobacteria</taxon>
        <taxon>Sphingomonadales</taxon>
        <taxon>Sphingomonadaceae</taxon>
        <taxon>Sphingobium</taxon>
    </lineage>
</organism>
<protein>
    <submittedName>
        <fullName evidence="2">YggT family protein</fullName>
    </submittedName>
</protein>
<dbReference type="Pfam" id="PF02325">
    <property type="entry name" value="CCB3_YggT"/>
    <property type="match status" value="1"/>
</dbReference>